<evidence type="ECO:0000256" key="3">
    <source>
        <dbReference type="ARBA" id="ARBA00023157"/>
    </source>
</evidence>
<proteinExistence type="predicted"/>
<dbReference type="InterPro" id="IPR023569">
    <property type="entry name" value="Prokineticin_domain"/>
</dbReference>
<organism evidence="7 8">
    <name type="scientific">Larinioides sclopetarius</name>
    <dbReference type="NCBI Taxonomy" id="280406"/>
    <lineage>
        <taxon>Eukaryota</taxon>
        <taxon>Metazoa</taxon>
        <taxon>Ecdysozoa</taxon>
        <taxon>Arthropoda</taxon>
        <taxon>Chelicerata</taxon>
        <taxon>Arachnida</taxon>
        <taxon>Araneae</taxon>
        <taxon>Araneomorphae</taxon>
        <taxon>Entelegynae</taxon>
        <taxon>Araneoidea</taxon>
        <taxon>Araneidae</taxon>
        <taxon>Larinioides</taxon>
    </lineage>
</organism>
<keyword evidence="3" id="KW-1015">Disulfide bond</keyword>
<evidence type="ECO:0000256" key="2">
    <source>
        <dbReference type="ARBA" id="ARBA00022525"/>
    </source>
</evidence>
<evidence type="ECO:0000256" key="5">
    <source>
        <dbReference type="SAM" id="SignalP"/>
    </source>
</evidence>
<name>A0AAV1ZPQ9_9ARAC</name>
<evidence type="ECO:0000313" key="8">
    <source>
        <dbReference type="Proteomes" id="UP001497382"/>
    </source>
</evidence>
<comment type="caution">
    <text evidence="7">The sequence shown here is derived from an EMBL/GenBank/DDBJ whole genome shotgun (WGS) entry which is preliminary data.</text>
</comment>
<protein>
    <recommendedName>
        <fullName evidence="6">Prokineticin domain-containing protein</fullName>
    </recommendedName>
</protein>
<feature type="region of interest" description="Disordered" evidence="4">
    <location>
        <begin position="95"/>
        <end position="272"/>
    </location>
</feature>
<feature type="compositionally biased region" description="Acidic residues" evidence="4">
    <location>
        <begin position="261"/>
        <end position="272"/>
    </location>
</feature>
<dbReference type="EMBL" id="CAXIEN010000060">
    <property type="protein sequence ID" value="CAL1272357.1"/>
    <property type="molecule type" value="Genomic_DNA"/>
</dbReference>
<feature type="compositionally biased region" description="Acidic residues" evidence="4">
    <location>
        <begin position="135"/>
        <end position="246"/>
    </location>
</feature>
<keyword evidence="8" id="KW-1185">Reference proteome</keyword>
<gene>
    <name evidence="7" type="ORF">LARSCL_LOCUS6337</name>
</gene>
<dbReference type="Pfam" id="PF06607">
    <property type="entry name" value="Prokineticin"/>
    <property type="match status" value="1"/>
</dbReference>
<keyword evidence="5" id="KW-0732">Signal</keyword>
<dbReference type="AlphaFoldDB" id="A0AAV1ZPQ9"/>
<dbReference type="Gene3D" id="2.10.80.10">
    <property type="entry name" value="Lipase, subunit A"/>
    <property type="match status" value="1"/>
</dbReference>
<dbReference type="Proteomes" id="UP001497382">
    <property type="component" value="Unassembled WGS sequence"/>
</dbReference>
<evidence type="ECO:0000256" key="4">
    <source>
        <dbReference type="SAM" id="MobiDB-lite"/>
    </source>
</evidence>
<feature type="chain" id="PRO_5043696266" description="Prokineticin domain-containing protein" evidence="5">
    <location>
        <begin position="20"/>
        <end position="272"/>
    </location>
</feature>
<sequence>MKWFFGVICLTASLAAVSATFCKSEDDCKEGYCCAALTGSQMLKKGLCRALARERKQCSEPESKNDYFGGKFTLYCPCADGLVCEPNKPGITDPEKRRRALRCQKPSATTSGPDVTTASDIVTDGEVVTNPPDVITDESEAPEEEVVETEAPEEEVVETEAPEEEVVETEAPEEEVVETEAPEEEVVETEAPEEEVVEEETEAPEEEVVEEETEVPEEEVVEEETEAPEEEVVEEETEVPEEEVVEDAGQRGPGGERPREDDPDCEDWTYGC</sequence>
<comment type="subcellular location">
    <subcellularLocation>
        <location evidence="1">Secreted</location>
    </subcellularLocation>
</comment>
<dbReference type="GO" id="GO:0005576">
    <property type="term" value="C:extracellular region"/>
    <property type="evidence" value="ECO:0007669"/>
    <property type="project" value="UniProtKB-SubCell"/>
</dbReference>
<feature type="signal peptide" evidence="5">
    <location>
        <begin position="1"/>
        <end position="19"/>
    </location>
</feature>
<keyword evidence="2" id="KW-0964">Secreted</keyword>
<feature type="domain" description="Prokineticin" evidence="6">
    <location>
        <begin position="7"/>
        <end position="85"/>
    </location>
</feature>
<evidence type="ECO:0000256" key="1">
    <source>
        <dbReference type="ARBA" id="ARBA00004613"/>
    </source>
</evidence>
<feature type="compositionally biased region" description="Polar residues" evidence="4">
    <location>
        <begin position="106"/>
        <end position="120"/>
    </location>
</feature>
<evidence type="ECO:0000259" key="6">
    <source>
        <dbReference type="Pfam" id="PF06607"/>
    </source>
</evidence>
<reference evidence="7 8" key="1">
    <citation type="submission" date="2024-04" db="EMBL/GenBank/DDBJ databases">
        <authorList>
            <person name="Rising A."/>
            <person name="Reimegard J."/>
            <person name="Sonavane S."/>
            <person name="Akerstrom W."/>
            <person name="Nylinder S."/>
            <person name="Hedman E."/>
            <person name="Kallberg Y."/>
        </authorList>
    </citation>
    <scope>NUCLEOTIDE SEQUENCE [LARGE SCALE GENOMIC DNA]</scope>
</reference>
<evidence type="ECO:0000313" key="7">
    <source>
        <dbReference type="EMBL" id="CAL1272357.1"/>
    </source>
</evidence>
<accession>A0AAV1ZPQ9</accession>